<evidence type="ECO:0000256" key="2">
    <source>
        <dbReference type="ARBA" id="ARBA00022448"/>
    </source>
</evidence>
<evidence type="ECO:0000256" key="5">
    <source>
        <dbReference type="ARBA" id="ARBA00022692"/>
    </source>
</evidence>
<dbReference type="AlphaFoldDB" id="V4PYV5"/>
<dbReference type="Pfam" id="PF00593">
    <property type="entry name" value="TonB_dep_Rec_b-barrel"/>
    <property type="match status" value="1"/>
</dbReference>
<keyword evidence="4" id="KW-0410">Iron transport</keyword>
<dbReference type="STRING" id="1121022.GCA_000376105_02672"/>
<keyword evidence="2 10" id="KW-0813">Transport</keyword>
<dbReference type="Pfam" id="PF07715">
    <property type="entry name" value="Plug"/>
    <property type="match status" value="1"/>
</dbReference>
<feature type="signal peptide" evidence="12">
    <location>
        <begin position="1"/>
        <end position="32"/>
    </location>
</feature>
<comment type="subcellular location">
    <subcellularLocation>
        <location evidence="1 10">Cell outer membrane</location>
        <topology evidence="1 10">Multi-pass membrane protein</topology>
    </subcellularLocation>
</comment>
<gene>
    <name evidence="14" type="ORF">ABENE_08070</name>
</gene>
<dbReference type="InterPro" id="IPR037066">
    <property type="entry name" value="Plug_dom_sf"/>
</dbReference>
<evidence type="ECO:0000256" key="6">
    <source>
        <dbReference type="ARBA" id="ARBA00023004"/>
    </source>
</evidence>
<dbReference type="InterPro" id="IPR036942">
    <property type="entry name" value="Beta-barrel_TonB_sf"/>
</dbReference>
<evidence type="ECO:0000256" key="11">
    <source>
        <dbReference type="RuleBase" id="RU003357"/>
    </source>
</evidence>
<dbReference type="GO" id="GO:0006826">
    <property type="term" value="P:iron ion transport"/>
    <property type="evidence" value="ECO:0007669"/>
    <property type="project" value="UniProtKB-KW"/>
</dbReference>
<dbReference type="InterPro" id="IPR000531">
    <property type="entry name" value="Beta-barrel_TonB"/>
</dbReference>
<sequence length="846" mass="90163">MAQSKIRRLKTGAALSTLIFSAALIVAPAAWADAKVFAFDIPAENAAKALNDFSVQAKVQLLFPYDVAARSVASAVKGDLTREAALAQLLLNTNLEVASQTDTTISLRVKESRETTTADPVTEVIVTGTHIRGGNPTSPVHLIARKDIQQSGYSQVGDLVRSLPENFAGGQNPGVIGAGLTNSTNANASNASTVNLRGLGTDATLVLLNGHRLSADSFFQGADISGIPLAAIQRMEIVPDGASALYGSDAVAGVVNFILRRDFDGAEVSARVGAATQGGGTERTYSALGGLTRGDWYILGNYEYSKQDGITAGERDFTADASPVTTLWQPQTRNSLFVSGGKDFTDKVSLTFDTLVSERDTRTVTQAVKSSYIGYNAIYTPAYSAAATLKIVLPHDLNLRLVAGGSGSRNKNEIEIPAYAYAYQTRYRNDGQYVETILDGSLAHTPAGDVKFAAGLGYRREGFQQGASMDVDRNVSSLFAEALVPLIAPSANRAGLHEFEISVAGRAENYSDIGSSTNPKIGIRYVPFTDLTLRGSWGTSFKAPSFSQLYGSADLYLYPASAVGYNGPSADATAMLAYGGNKDLKPERSTSWTLGAEYMPREIPSLKLSVTYFDIDYKDRVVQPVSYLVAALTDPIYAPFIDTLPSASAQAAAITASDSFSNYSGVPYDPAGVLAIIHDNFQNATAQTAKGFDVSYRQSFDLGGGTLSAFANATTLTLKQQTIPTLPVVELSGTIFNAPDFKARAGMSWSEKRLIVTAIANYVGSETDTVVSPPQEVGSWTTVDANVSYRFGDQHPFTVTLAASNLFDRDPPRALSPSISYEGVYFDSTRSSIVGRFVSVTLSKSW</sequence>
<dbReference type="eggNOG" id="COG4771">
    <property type="taxonomic scope" value="Bacteria"/>
</dbReference>
<evidence type="ECO:0000256" key="10">
    <source>
        <dbReference type="PROSITE-ProRule" id="PRU01360"/>
    </source>
</evidence>
<evidence type="ECO:0000256" key="7">
    <source>
        <dbReference type="ARBA" id="ARBA00023077"/>
    </source>
</evidence>
<dbReference type="Gene3D" id="2.40.170.20">
    <property type="entry name" value="TonB-dependent receptor, beta-barrel domain"/>
    <property type="match status" value="1"/>
</dbReference>
<keyword evidence="6" id="KW-0408">Iron</keyword>
<organism evidence="14 15">
    <name type="scientific">Asticcacaulis benevestitus DSM 16100 = ATCC BAA-896</name>
    <dbReference type="NCBI Taxonomy" id="1121022"/>
    <lineage>
        <taxon>Bacteria</taxon>
        <taxon>Pseudomonadati</taxon>
        <taxon>Pseudomonadota</taxon>
        <taxon>Alphaproteobacteria</taxon>
        <taxon>Caulobacterales</taxon>
        <taxon>Caulobacteraceae</taxon>
        <taxon>Asticcacaulis</taxon>
    </lineage>
</organism>
<evidence type="ECO:0000256" key="4">
    <source>
        <dbReference type="ARBA" id="ARBA00022496"/>
    </source>
</evidence>
<protein>
    <recommendedName>
        <fullName evidence="13">Secretin/TonB short N-terminal domain-containing protein</fullName>
    </recommendedName>
</protein>
<dbReference type="PATRIC" id="fig|1121022.4.peg.1622"/>
<proteinExistence type="inferred from homology"/>
<evidence type="ECO:0000256" key="9">
    <source>
        <dbReference type="ARBA" id="ARBA00023237"/>
    </source>
</evidence>
<accession>V4PYV5</accession>
<dbReference type="SMART" id="SM00965">
    <property type="entry name" value="STN"/>
    <property type="match status" value="1"/>
</dbReference>
<keyword evidence="9 10" id="KW-0998">Cell outer membrane</keyword>
<dbReference type="InterPro" id="IPR011662">
    <property type="entry name" value="Secretin/TonB_short_N"/>
</dbReference>
<dbReference type="SUPFAM" id="SSF56935">
    <property type="entry name" value="Porins"/>
    <property type="match status" value="1"/>
</dbReference>
<dbReference type="Proteomes" id="UP000017837">
    <property type="component" value="Unassembled WGS sequence"/>
</dbReference>
<evidence type="ECO:0000259" key="13">
    <source>
        <dbReference type="SMART" id="SM00965"/>
    </source>
</evidence>
<dbReference type="PROSITE" id="PS52016">
    <property type="entry name" value="TONB_DEPENDENT_REC_3"/>
    <property type="match status" value="1"/>
</dbReference>
<feature type="domain" description="Secretin/TonB short N-terminal" evidence="13">
    <location>
        <begin position="59"/>
        <end position="110"/>
    </location>
</feature>
<keyword evidence="12" id="KW-0732">Signal</keyword>
<evidence type="ECO:0000256" key="1">
    <source>
        <dbReference type="ARBA" id="ARBA00004571"/>
    </source>
</evidence>
<dbReference type="PANTHER" id="PTHR47234:SF1">
    <property type="entry name" value="TONB-DEPENDENT RECEPTOR"/>
    <property type="match status" value="1"/>
</dbReference>
<comment type="caution">
    <text evidence="14">The sequence shown here is derived from an EMBL/GenBank/DDBJ whole genome shotgun (WGS) entry which is preliminary data.</text>
</comment>
<dbReference type="CDD" id="cd01347">
    <property type="entry name" value="ligand_gated_channel"/>
    <property type="match status" value="1"/>
</dbReference>
<keyword evidence="8 10" id="KW-0472">Membrane</keyword>
<feature type="chain" id="PRO_5004725580" description="Secretin/TonB short N-terminal domain-containing protein" evidence="12">
    <location>
        <begin position="33"/>
        <end position="846"/>
    </location>
</feature>
<dbReference type="InterPro" id="IPR039426">
    <property type="entry name" value="TonB-dep_rcpt-like"/>
</dbReference>
<evidence type="ECO:0000313" key="15">
    <source>
        <dbReference type="Proteomes" id="UP000017837"/>
    </source>
</evidence>
<dbReference type="GO" id="GO:0009279">
    <property type="term" value="C:cell outer membrane"/>
    <property type="evidence" value="ECO:0007669"/>
    <property type="project" value="UniProtKB-SubCell"/>
</dbReference>
<dbReference type="Gene3D" id="3.55.50.30">
    <property type="match status" value="1"/>
</dbReference>
<reference evidence="14 15" key="1">
    <citation type="journal article" date="2014" name="Nature">
        <title>Sequential evolution of bacterial morphology by co-option of a developmental regulator.</title>
        <authorList>
            <person name="Jiang C."/>
            <person name="Brown P.J."/>
            <person name="Ducret A."/>
            <person name="Brun Y.V."/>
        </authorList>
    </citation>
    <scope>NUCLEOTIDE SEQUENCE [LARGE SCALE GENOMIC DNA]</scope>
    <source>
        <strain evidence="14 15">DSM 16100</strain>
    </source>
</reference>
<dbReference type="RefSeq" id="WP_018082342.1">
    <property type="nucleotide sequence ID" value="NZ_AQWM01000013.1"/>
</dbReference>
<name>V4PYV5_9CAUL</name>
<keyword evidence="15" id="KW-1185">Reference proteome</keyword>
<keyword evidence="3 10" id="KW-1134">Transmembrane beta strand</keyword>
<dbReference type="InterPro" id="IPR012910">
    <property type="entry name" value="Plug_dom"/>
</dbReference>
<dbReference type="OrthoDB" id="7051241at2"/>
<dbReference type="PANTHER" id="PTHR47234">
    <property type="match status" value="1"/>
</dbReference>
<keyword evidence="4" id="KW-0406">Ion transport</keyword>
<evidence type="ECO:0000313" key="14">
    <source>
        <dbReference type="EMBL" id="ESQ92584.1"/>
    </source>
</evidence>
<evidence type="ECO:0000256" key="3">
    <source>
        <dbReference type="ARBA" id="ARBA00022452"/>
    </source>
</evidence>
<comment type="similarity">
    <text evidence="10 11">Belongs to the TonB-dependent receptor family.</text>
</comment>
<dbReference type="Gene3D" id="2.170.130.10">
    <property type="entry name" value="TonB-dependent receptor, plug domain"/>
    <property type="match status" value="1"/>
</dbReference>
<dbReference type="EMBL" id="AWGB01000012">
    <property type="protein sequence ID" value="ESQ92584.1"/>
    <property type="molecule type" value="Genomic_DNA"/>
</dbReference>
<evidence type="ECO:0000256" key="8">
    <source>
        <dbReference type="ARBA" id="ARBA00023136"/>
    </source>
</evidence>
<evidence type="ECO:0000256" key="12">
    <source>
        <dbReference type="SAM" id="SignalP"/>
    </source>
</evidence>
<keyword evidence="7 11" id="KW-0798">TonB box</keyword>
<keyword evidence="5 10" id="KW-0812">Transmembrane</keyword>